<accession>A0A9N8H1B3</accession>
<dbReference type="Proteomes" id="UP001153069">
    <property type="component" value="Unassembled WGS sequence"/>
</dbReference>
<feature type="compositionally biased region" description="Low complexity" evidence="1">
    <location>
        <begin position="167"/>
        <end position="180"/>
    </location>
</feature>
<name>A0A9N8H1B3_9STRA</name>
<comment type="caution">
    <text evidence="3">The sequence shown here is derived from an EMBL/GenBank/DDBJ whole genome shotgun (WGS) entry which is preliminary data.</text>
</comment>
<gene>
    <name evidence="3" type="ORF">SEMRO_2_G001140.1</name>
</gene>
<feature type="transmembrane region" description="Helical" evidence="2">
    <location>
        <begin position="201"/>
        <end position="223"/>
    </location>
</feature>
<sequence length="449" mass="51845">MGKTKKKRSSMREELLAKESEQRKLVEQTYTEPIHPGTDLKEFQNWLGIFYRHVYRHEDELKRLLRQNSVLRQHYERLVVKNHNATVKLTHEDFFQRYLYRCDPQRVWNWELQGSQKRLDLQESSSSLLDDAATVQVRQVLKNNNSISVQASHAQEKMEDEEPMPPESESTPASTPASEAKASKQKKIHECKDKEPMPAPFSLLLVSGAIALFGFLILSIWIYHVPSNDNSWKASACKLVRTADTSASLLSNDLPWWSPQVRLGCQQQHTLANVQLDSNQEPDQNISTRPWSVNPVRWHRRRTQNYYTTKNGAKVLVRQQEGHDDLQQDAAPQWSLLHWRSQQQNQLLATQNQPQEGASVSPWSAIANKFRGRGWKSRSWGQTDDGEMVMEEQEISVTTTTAQRSRGQPQTRNPSSTRTQVTTDTKENQKYIKTVVTEVKKTTIYTPVE</sequence>
<organism evidence="3 4">
    <name type="scientific">Seminavis robusta</name>
    <dbReference type="NCBI Taxonomy" id="568900"/>
    <lineage>
        <taxon>Eukaryota</taxon>
        <taxon>Sar</taxon>
        <taxon>Stramenopiles</taxon>
        <taxon>Ochrophyta</taxon>
        <taxon>Bacillariophyta</taxon>
        <taxon>Bacillariophyceae</taxon>
        <taxon>Bacillariophycidae</taxon>
        <taxon>Naviculales</taxon>
        <taxon>Naviculaceae</taxon>
        <taxon>Seminavis</taxon>
    </lineage>
</organism>
<keyword evidence="2" id="KW-0812">Transmembrane</keyword>
<keyword evidence="2" id="KW-1133">Transmembrane helix</keyword>
<evidence type="ECO:0000256" key="1">
    <source>
        <dbReference type="SAM" id="MobiDB-lite"/>
    </source>
</evidence>
<evidence type="ECO:0000313" key="4">
    <source>
        <dbReference type="Proteomes" id="UP001153069"/>
    </source>
</evidence>
<feature type="region of interest" description="Disordered" evidence="1">
    <location>
        <begin position="149"/>
        <end position="189"/>
    </location>
</feature>
<protein>
    <submittedName>
        <fullName evidence="3">Uncharacterized protein</fullName>
    </submittedName>
</protein>
<dbReference type="AlphaFoldDB" id="A0A9N8H1B3"/>
<evidence type="ECO:0000313" key="3">
    <source>
        <dbReference type="EMBL" id="CAB9496137.1"/>
    </source>
</evidence>
<feature type="region of interest" description="Disordered" evidence="1">
    <location>
        <begin position="396"/>
        <end position="426"/>
    </location>
</feature>
<dbReference type="EMBL" id="CAICTM010000002">
    <property type="protein sequence ID" value="CAB9496137.1"/>
    <property type="molecule type" value="Genomic_DNA"/>
</dbReference>
<proteinExistence type="predicted"/>
<reference evidence="3" key="1">
    <citation type="submission" date="2020-06" db="EMBL/GenBank/DDBJ databases">
        <authorList>
            <consortium name="Plant Systems Biology data submission"/>
        </authorList>
    </citation>
    <scope>NUCLEOTIDE SEQUENCE</scope>
    <source>
        <strain evidence="3">D6</strain>
    </source>
</reference>
<keyword evidence="4" id="KW-1185">Reference proteome</keyword>
<evidence type="ECO:0000256" key="2">
    <source>
        <dbReference type="SAM" id="Phobius"/>
    </source>
</evidence>
<keyword evidence="2" id="KW-0472">Membrane</keyword>
<feature type="compositionally biased region" description="Polar residues" evidence="1">
    <location>
        <begin position="396"/>
        <end position="423"/>
    </location>
</feature>